<accession>A0ABS0D598</accession>
<dbReference type="EMBL" id="JADLQN010000001">
    <property type="protein sequence ID" value="MBF6353663.1"/>
    <property type="molecule type" value="Genomic_DNA"/>
</dbReference>
<name>A0ABS0D598_9NOCA</name>
<gene>
    <name evidence="1" type="ORF">IU449_03720</name>
</gene>
<evidence type="ECO:0000313" key="2">
    <source>
        <dbReference type="Proteomes" id="UP000707731"/>
    </source>
</evidence>
<dbReference type="RefSeq" id="WP_195000542.1">
    <property type="nucleotide sequence ID" value="NZ_JADLQN010000001.1"/>
</dbReference>
<evidence type="ECO:0008006" key="3">
    <source>
        <dbReference type="Google" id="ProtNLM"/>
    </source>
</evidence>
<proteinExistence type="predicted"/>
<protein>
    <recommendedName>
        <fullName evidence="3">Immunity protein 35 domain-containing protein</fullName>
    </recommendedName>
</protein>
<comment type="caution">
    <text evidence="1">The sequence shown here is derived from an EMBL/GenBank/DDBJ whole genome shotgun (WGS) entry which is preliminary data.</text>
</comment>
<reference evidence="1 2" key="1">
    <citation type="submission" date="2020-10" db="EMBL/GenBank/DDBJ databases">
        <title>Identification of Nocardia species via Next-generation sequencing and recognition of intraspecies genetic diversity.</title>
        <authorList>
            <person name="Li P."/>
            <person name="Li P."/>
            <person name="Lu B."/>
        </authorList>
    </citation>
    <scope>NUCLEOTIDE SEQUENCE [LARGE SCALE GENOMIC DNA]</scope>
    <source>
        <strain evidence="1 2">BJ06-0143</strain>
    </source>
</reference>
<evidence type="ECO:0000313" key="1">
    <source>
        <dbReference type="EMBL" id="MBF6353663.1"/>
    </source>
</evidence>
<sequence length="82" mass="9074">MNREELVTALLAAGKPPHWFQIVGVHSPDVLPEDFWFLRPGSGGGWEVGVHERGKYDVGARFDAESDAVAWIYTSMMGHPPP</sequence>
<keyword evidence="2" id="KW-1185">Reference proteome</keyword>
<dbReference type="Proteomes" id="UP000707731">
    <property type="component" value="Unassembled WGS sequence"/>
</dbReference>
<organism evidence="1 2">
    <name type="scientific">Nocardia higoensis</name>
    <dbReference type="NCBI Taxonomy" id="228599"/>
    <lineage>
        <taxon>Bacteria</taxon>
        <taxon>Bacillati</taxon>
        <taxon>Actinomycetota</taxon>
        <taxon>Actinomycetes</taxon>
        <taxon>Mycobacteriales</taxon>
        <taxon>Nocardiaceae</taxon>
        <taxon>Nocardia</taxon>
    </lineage>
</organism>